<dbReference type="AlphaFoldDB" id="A0A069PAH1"/>
<dbReference type="Proteomes" id="UP000027439">
    <property type="component" value="Unassembled WGS sequence"/>
</dbReference>
<protein>
    <recommendedName>
        <fullName evidence="3">DUF3348 domain-containing protein</fullName>
    </recommendedName>
</protein>
<organism evidence="1 2">
    <name type="scientific">Caballeronia grimmiae</name>
    <dbReference type="NCBI Taxonomy" id="1071679"/>
    <lineage>
        <taxon>Bacteria</taxon>
        <taxon>Pseudomonadati</taxon>
        <taxon>Pseudomonadota</taxon>
        <taxon>Betaproteobacteria</taxon>
        <taxon>Burkholderiales</taxon>
        <taxon>Burkholderiaceae</taxon>
        <taxon>Caballeronia</taxon>
    </lineage>
</organism>
<dbReference type="RefSeq" id="WP_035960144.1">
    <property type="nucleotide sequence ID" value="NZ_BMEG01000005.1"/>
</dbReference>
<gene>
    <name evidence="1" type="ORF">BG57_10730</name>
</gene>
<dbReference type="eggNOG" id="ENOG5031BY6">
    <property type="taxonomic scope" value="Bacteria"/>
</dbReference>
<proteinExistence type="predicted"/>
<accession>A0A069PAH1</accession>
<evidence type="ECO:0008006" key="3">
    <source>
        <dbReference type="Google" id="ProtNLM"/>
    </source>
</evidence>
<comment type="caution">
    <text evidence="1">The sequence shown here is derived from an EMBL/GenBank/DDBJ whole genome shotgun (WGS) entry which is preliminary data.</text>
</comment>
<sequence length="231" mass="24750">MVQPKKRTAVSGPALVRLLARFADLDVQEPGASLSDKLSQWLGWTDAIALSTALNGEPPAIGGARSASAAQQHACARVRASLASAIAPAKAAAPLRHRAREAVPQVDVPVDYAVYRQRCLSLQQAMESDIGALRGRMRAVLATQSDRAARLAVVDAVMEQALGARERTLFAQVPALLGKHFERMRRANAETDGSSAWLEAFEKDMQSVLLAELDVRFQPVDGLLAACHAAH</sequence>
<reference evidence="1 2" key="1">
    <citation type="submission" date="2014-03" db="EMBL/GenBank/DDBJ databases">
        <title>Draft Genome Sequences of Four Burkholderia Strains.</title>
        <authorList>
            <person name="Liu X.Y."/>
            <person name="Li C.X."/>
            <person name="Xu J.H."/>
        </authorList>
    </citation>
    <scope>NUCLEOTIDE SEQUENCE [LARGE SCALE GENOMIC DNA]</scope>
    <source>
        <strain evidence="1 2">R27</strain>
    </source>
</reference>
<dbReference type="Pfam" id="PF11828">
    <property type="entry name" value="DUF3348"/>
    <property type="match status" value="1"/>
</dbReference>
<name>A0A069PAH1_9BURK</name>
<dbReference type="InterPro" id="IPR021783">
    <property type="entry name" value="DUF3348"/>
</dbReference>
<dbReference type="STRING" id="1071679.BG57_10730"/>
<dbReference type="OrthoDB" id="5949373at2"/>
<evidence type="ECO:0000313" key="2">
    <source>
        <dbReference type="Proteomes" id="UP000027439"/>
    </source>
</evidence>
<evidence type="ECO:0000313" key="1">
    <source>
        <dbReference type="EMBL" id="KDR36844.1"/>
    </source>
</evidence>
<dbReference type="EMBL" id="JFHE01000002">
    <property type="protein sequence ID" value="KDR36844.1"/>
    <property type="molecule type" value="Genomic_DNA"/>
</dbReference>